<gene>
    <name evidence="1" type="ORF">QNJ86_01010</name>
</gene>
<reference evidence="1 2" key="1">
    <citation type="submission" date="2023-05" db="EMBL/GenBank/DDBJ databases">
        <title>Gordonibacter KGMB12511T sp. nov., isolated from faeces of healthy Korean.</title>
        <authorList>
            <person name="Kim H.S."/>
            <person name="Kim J.-S."/>
            <person name="Suh M.K."/>
            <person name="Eom M.K."/>
            <person name="Do H.E."/>
            <person name="Lee J.-S."/>
        </authorList>
    </citation>
    <scope>NUCLEOTIDE SEQUENCE [LARGE SCALE GENOMIC DNA]</scope>
    <source>
        <strain evidence="1 2">KGMB12511</strain>
    </source>
</reference>
<dbReference type="EMBL" id="JASJEU010000003">
    <property type="protein sequence ID" value="MDJ1649372.1"/>
    <property type="molecule type" value="Genomic_DNA"/>
</dbReference>
<organism evidence="1 2">
    <name type="scientific">Gordonibacter faecis</name>
    <dbReference type="NCBI Taxonomy" id="3047475"/>
    <lineage>
        <taxon>Bacteria</taxon>
        <taxon>Bacillati</taxon>
        <taxon>Actinomycetota</taxon>
        <taxon>Coriobacteriia</taxon>
        <taxon>Eggerthellales</taxon>
        <taxon>Eggerthellaceae</taxon>
        <taxon>Gordonibacter</taxon>
    </lineage>
</organism>
<proteinExistence type="predicted"/>
<evidence type="ECO:0000313" key="1">
    <source>
        <dbReference type="EMBL" id="MDJ1649372.1"/>
    </source>
</evidence>
<dbReference type="NCBIfam" id="TIGR04076">
    <property type="entry name" value="TIGR04076 family protein"/>
    <property type="match status" value="1"/>
</dbReference>
<evidence type="ECO:0000313" key="2">
    <source>
        <dbReference type="Proteomes" id="UP001232750"/>
    </source>
</evidence>
<sequence>MKHRVTVTVLETTVNTALQKAYLANPESGPCPCFSEGDVFEFWREEGRDDFYRFGGDTRFPCAEAWDCISRYLYTGLQGGAFMQKWTRDERVMIACCNDGTRPVIFKLERSDVPETDEDRRYLEEHDFTWGAADAYTG</sequence>
<name>A0ABT7DJ17_9ACTN</name>
<accession>A0ABT7DJ17</accession>
<dbReference type="RefSeq" id="WP_283830701.1">
    <property type="nucleotide sequence ID" value="NZ_JASJEU010000003.1"/>
</dbReference>
<comment type="caution">
    <text evidence="1">The sequence shown here is derived from an EMBL/GenBank/DDBJ whole genome shotgun (WGS) entry which is preliminary data.</text>
</comment>
<dbReference type="Proteomes" id="UP001232750">
    <property type="component" value="Unassembled WGS sequence"/>
</dbReference>
<keyword evidence="2" id="KW-1185">Reference proteome</keyword>
<protein>
    <submittedName>
        <fullName evidence="1">TIGR04076 family protein</fullName>
    </submittedName>
</protein>
<dbReference type="InterPro" id="IPR023811">
    <property type="entry name" value="CHP04076"/>
</dbReference>